<protein>
    <submittedName>
        <fullName evidence="1">Uncharacterized protein</fullName>
    </submittedName>
</protein>
<sequence length="35" mass="4151">MNKKQTNGGKPLFLFTPTMLAFLLRKFVNNIQIYY</sequence>
<reference evidence="1" key="1">
    <citation type="journal article" date="2020" name="Nature">
        <title>Giant virus diversity and host interactions through global metagenomics.</title>
        <authorList>
            <person name="Schulz F."/>
            <person name="Roux S."/>
            <person name="Paez-Espino D."/>
            <person name="Jungbluth S."/>
            <person name="Walsh D.A."/>
            <person name="Denef V.J."/>
            <person name="McMahon K.D."/>
            <person name="Konstantinidis K.T."/>
            <person name="Eloe-Fadrosh E.A."/>
            <person name="Kyrpides N.C."/>
            <person name="Woyke T."/>
        </authorList>
    </citation>
    <scope>NUCLEOTIDE SEQUENCE</scope>
    <source>
        <strain evidence="1">GVMAG-M-3300023174-134</strain>
    </source>
</reference>
<dbReference type="AlphaFoldDB" id="A0A6C0DD16"/>
<proteinExistence type="predicted"/>
<organism evidence="1">
    <name type="scientific">viral metagenome</name>
    <dbReference type="NCBI Taxonomy" id="1070528"/>
    <lineage>
        <taxon>unclassified sequences</taxon>
        <taxon>metagenomes</taxon>
        <taxon>organismal metagenomes</taxon>
    </lineage>
</organism>
<accession>A0A6C0DD16</accession>
<dbReference type="EMBL" id="MN739578">
    <property type="protein sequence ID" value="QHT14064.1"/>
    <property type="molecule type" value="Genomic_DNA"/>
</dbReference>
<evidence type="ECO:0000313" key="1">
    <source>
        <dbReference type="EMBL" id="QHT14064.1"/>
    </source>
</evidence>
<name>A0A6C0DD16_9ZZZZ</name>